<dbReference type="InterPro" id="IPR033875">
    <property type="entry name" value="FlhG"/>
</dbReference>
<dbReference type="RefSeq" id="WP_194213388.1">
    <property type="nucleotide sequence ID" value="NZ_CP061205.1"/>
</dbReference>
<dbReference type="InterPro" id="IPR002586">
    <property type="entry name" value="CobQ/CobB/MinD/ParA_Nub-bd_dom"/>
</dbReference>
<comment type="caution">
    <text evidence="4">The sequence shown here is derived from an EMBL/GenBank/DDBJ whole genome shotgun (WGS) entry which is preliminary data.</text>
</comment>
<dbReference type="InterPro" id="IPR027417">
    <property type="entry name" value="P-loop_NTPase"/>
</dbReference>
<dbReference type="SUPFAM" id="SSF52540">
    <property type="entry name" value="P-loop containing nucleoside triphosphate hydrolases"/>
    <property type="match status" value="1"/>
</dbReference>
<organism evidence="4 5">
    <name type="scientific">Kordiimonas pumila</name>
    <dbReference type="NCBI Taxonomy" id="2161677"/>
    <lineage>
        <taxon>Bacteria</taxon>
        <taxon>Pseudomonadati</taxon>
        <taxon>Pseudomonadota</taxon>
        <taxon>Alphaproteobacteria</taxon>
        <taxon>Kordiimonadales</taxon>
        <taxon>Kordiimonadaceae</taxon>
        <taxon>Kordiimonas</taxon>
    </lineage>
</organism>
<name>A0ABV7D7L0_9PROT</name>
<accession>A0ABV7D7L0</accession>
<evidence type="ECO:0000259" key="3">
    <source>
        <dbReference type="Pfam" id="PF01656"/>
    </source>
</evidence>
<dbReference type="InterPro" id="IPR025501">
    <property type="entry name" value="MinD_FleN"/>
</dbReference>
<dbReference type="PIRSF" id="PIRSF003092">
    <property type="entry name" value="MinD"/>
    <property type="match status" value="1"/>
</dbReference>
<dbReference type="Gene3D" id="3.40.50.300">
    <property type="entry name" value="P-loop containing nucleotide triphosphate hydrolases"/>
    <property type="match status" value="1"/>
</dbReference>
<evidence type="ECO:0000313" key="4">
    <source>
        <dbReference type="EMBL" id="MFC3052972.1"/>
    </source>
</evidence>
<proteinExistence type="predicted"/>
<evidence type="ECO:0000256" key="1">
    <source>
        <dbReference type="ARBA" id="ARBA00022741"/>
    </source>
</evidence>
<gene>
    <name evidence="4" type="ORF">ACFOKA_13735</name>
</gene>
<keyword evidence="2" id="KW-0067">ATP-binding</keyword>
<evidence type="ECO:0000313" key="5">
    <source>
        <dbReference type="Proteomes" id="UP001595444"/>
    </source>
</evidence>
<keyword evidence="1" id="KW-0547">Nucleotide-binding</keyword>
<dbReference type="Proteomes" id="UP001595444">
    <property type="component" value="Unassembled WGS sequence"/>
</dbReference>
<dbReference type="EMBL" id="JBHRSL010000010">
    <property type="protein sequence ID" value="MFC3052972.1"/>
    <property type="molecule type" value="Genomic_DNA"/>
</dbReference>
<evidence type="ECO:0000256" key="2">
    <source>
        <dbReference type="ARBA" id="ARBA00022840"/>
    </source>
</evidence>
<feature type="domain" description="CobQ/CobB/MinD/ParA nucleotide binding" evidence="3">
    <location>
        <begin position="18"/>
        <end position="238"/>
    </location>
</feature>
<reference evidence="5" key="1">
    <citation type="journal article" date="2019" name="Int. J. Syst. Evol. Microbiol.">
        <title>The Global Catalogue of Microorganisms (GCM) 10K type strain sequencing project: providing services to taxonomists for standard genome sequencing and annotation.</title>
        <authorList>
            <consortium name="The Broad Institute Genomics Platform"/>
            <consortium name="The Broad Institute Genome Sequencing Center for Infectious Disease"/>
            <person name="Wu L."/>
            <person name="Ma J."/>
        </authorList>
    </citation>
    <scope>NUCLEOTIDE SEQUENCE [LARGE SCALE GENOMIC DNA]</scope>
    <source>
        <strain evidence="5">KCTC 62164</strain>
    </source>
</reference>
<sequence>MTDPRPDHSLEILEKRLITVASGKGGVGKTWLAVTLTHALSHAGKKTALFDGDLGLANVDIQLGIMPEKDLGNVISGDATFEDIALPYKDNDGSSFDVLPGKSGSGALGALSRSTLNGLKHQLTLCAKNYDYLLLDLAAGIDPAVTSLSHHGGKILVVMTADPTSLTDAYAFIKLTVMQNPKADIAVVVNNVASKREGERAFEAIKRACEGFLKISPPLIGIIRTDKKVVDAIRSQVPLLTRHPSSEAAADVKQIAAYLMKA</sequence>
<dbReference type="CDD" id="cd02038">
    <property type="entry name" value="FlhG-like"/>
    <property type="match status" value="1"/>
</dbReference>
<dbReference type="PANTHER" id="PTHR43384:SF4">
    <property type="entry name" value="CELLULOSE BIOSYNTHESIS PROTEIN BCSQ-RELATED"/>
    <property type="match status" value="1"/>
</dbReference>
<dbReference type="InterPro" id="IPR050625">
    <property type="entry name" value="ParA/MinD_ATPase"/>
</dbReference>
<dbReference type="Pfam" id="PF01656">
    <property type="entry name" value="CbiA"/>
    <property type="match status" value="1"/>
</dbReference>
<dbReference type="PANTHER" id="PTHR43384">
    <property type="entry name" value="SEPTUM SITE-DETERMINING PROTEIN MIND HOMOLOG, CHLOROPLASTIC-RELATED"/>
    <property type="match status" value="1"/>
</dbReference>
<protein>
    <submittedName>
        <fullName evidence="4">MinD/ParA family protein</fullName>
    </submittedName>
</protein>
<keyword evidence="5" id="KW-1185">Reference proteome</keyword>